<evidence type="ECO:0000256" key="2">
    <source>
        <dbReference type="ARBA" id="ARBA00023002"/>
    </source>
</evidence>
<dbReference type="GO" id="GO:0071949">
    <property type="term" value="F:FAD binding"/>
    <property type="evidence" value="ECO:0007669"/>
    <property type="project" value="InterPro"/>
</dbReference>
<dbReference type="Pfam" id="PF08031">
    <property type="entry name" value="BBE"/>
    <property type="match status" value="1"/>
</dbReference>
<dbReference type="PROSITE" id="PS51387">
    <property type="entry name" value="FAD_PCMH"/>
    <property type="match status" value="1"/>
</dbReference>
<evidence type="ECO:0000256" key="1">
    <source>
        <dbReference type="ARBA" id="ARBA00005466"/>
    </source>
</evidence>
<name>A0A6A6F6W3_9PEZI</name>
<evidence type="ECO:0000313" key="5">
    <source>
        <dbReference type="Proteomes" id="UP000799539"/>
    </source>
</evidence>
<feature type="domain" description="FAD-binding PCMH-type" evidence="3">
    <location>
        <begin position="107"/>
        <end position="291"/>
    </location>
</feature>
<comment type="similarity">
    <text evidence="1">Belongs to the oxygen-dependent FAD-linked oxidoreductase family.</text>
</comment>
<dbReference type="SUPFAM" id="SSF56176">
    <property type="entry name" value="FAD-binding/transporter-associated domain-like"/>
    <property type="match status" value="1"/>
</dbReference>
<dbReference type="PANTHER" id="PTHR13878:SF91">
    <property type="entry name" value="FAD BINDING DOMAIN PROTEIN (AFU_ORTHOLOGUE AFUA_6G12070)-RELATED"/>
    <property type="match status" value="1"/>
</dbReference>
<feature type="non-terminal residue" evidence="4">
    <location>
        <position position="1"/>
    </location>
</feature>
<dbReference type="Proteomes" id="UP000799539">
    <property type="component" value="Unassembled WGS sequence"/>
</dbReference>
<feature type="non-terminal residue" evidence="4">
    <location>
        <position position="583"/>
    </location>
</feature>
<dbReference type="InterPro" id="IPR036318">
    <property type="entry name" value="FAD-bd_PCMH-like_sf"/>
</dbReference>
<dbReference type="PANTHER" id="PTHR13878">
    <property type="entry name" value="GULONOLACTONE OXIDASE"/>
    <property type="match status" value="1"/>
</dbReference>
<dbReference type="Gene3D" id="3.40.462.20">
    <property type="match status" value="1"/>
</dbReference>
<evidence type="ECO:0000313" key="4">
    <source>
        <dbReference type="EMBL" id="KAF2208939.1"/>
    </source>
</evidence>
<evidence type="ECO:0000259" key="3">
    <source>
        <dbReference type="PROSITE" id="PS51387"/>
    </source>
</evidence>
<dbReference type="InterPro" id="IPR012951">
    <property type="entry name" value="BBE"/>
</dbReference>
<dbReference type="Pfam" id="PF01565">
    <property type="entry name" value="FAD_binding_4"/>
    <property type="match status" value="1"/>
</dbReference>
<dbReference type="GO" id="GO:0016491">
    <property type="term" value="F:oxidoreductase activity"/>
    <property type="evidence" value="ECO:0007669"/>
    <property type="project" value="UniProtKB-KW"/>
</dbReference>
<dbReference type="InterPro" id="IPR016169">
    <property type="entry name" value="FAD-bd_PCMH_sub2"/>
</dbReference>
<dbReference type="InterPro" id="IPR050432">
    <property type="entry name" value="FAD-linked_Oxidoreductases_BP"/>
</dbReference>
<dbReference type="AlphaFoldDB" id="A0A6A6F6W3"/>
<dbReference type="EMBL" id="ML992690">
    <property type="protein sequence ID" value="KAF2208939.1"/>
    <property type="molecule type" value="Genomic_DNA"/>
</dbReference>
<dbReference type="InterPro" id="IPR006094">
    <property type="entry name" value="Oxid_FAD_bind_N"/>
</dbReference>
<dbReference type="OrthoDB" id="9983560at2759"/>
<dbReference type="Gene3D" id="3.30.465.10">
    <property type="match status" value="2"/>
</dbReference>
<accession>A0A6A6F6W3</accession>
<proteinExistence type="inferred from homology"/>
<sequence>ASIFDITPAQWQALNSSVGGRLQAGRPINLPCFSRYSNGSSTPGSNAPDASACAAAQNGKADGAFISNHFGGYHSPNVQQCVPTGQDCAISAFLPVDPLSPLLRTCFQGTVPSYYVDCHSAADVQAGLAFVNNYSVPLVIKNTGHDYRARSTGQNTFALWTHNIQPPLQFSENFTPSGCSASAGPALTFGAGAQFQQLNDFAHSQGHFMVAGASPSVGASGGWVTGGGHSALTTSYGLGVDNVLEMKAVLANGQIVTANRCQNTDLFFALRGGGGGTFAVILETTSKLYKIVPMQSTSIVFAHLGVDQGSTFHKILLDNAEKWAAEGWGGYVLPGALQGTAATMNILTPKLTLAEAKDSMQPVVDFALSLGNVPVTINITTLPNGYHDYIQQPMSELIGGFLGTGAILVSRLVPRQNFQTESSKQQLVETFKTLNRNSQPNPVVPFYVLFIPPAAYELPSTDLPGGPGYASVTPAWRDSLWHIVMPSIWDPADPTASGAGSVTQAYKDAHQAIDPLRQITPNSGAYLNEADIFEDNYPATFWGQDNYDRLLSIKQQVDPKNIFTCFGCIGWDSSDERYGCYPQ</sequence>
<keyword evidence="2" id="KW-0560">Oxidoreductase</keyword>
<organism evidence="4 5">
    <name type="scientific">Cercospora zeae-maydis SCOH1-5</name>
    <dbReference type="NCBI Taxonomy" id="717836"/>
    <lineage>
        <taxon>Eukaryota</taxon>
        <taxon>Fungi</taxon>
        <taxon>Dikarya</taxon>
        <taxon>Ascomycota</taxon>
        <taxon>Pezizomycotina</taxon>
        <taxon>Dothideomycetes</taxon>
        <taxon>Dothideomycetidae</taxon>
        <taxon>Mycosphaerellales</taxon>
        <taxon>Mycosphaerellaceae</taxon>
        <taxon>Cercospora</taxon>
    </lineage>
</organism>
<keyword evidence="5" id="KW-1185">Reference proteome</keyword>
<reference evidence="4" key="1">
    <citation type="journal article" date="2020" name="Stud. Mycol.">
        <title>101 Dothideomycetes genomes: a test case for predicting lifestyles and emergence of pathogens.</title>
        <authorList>
            <person name="Haridas S."/>
            <person name="Albert R."/>
            <person name="Binder M."/>
            <person name="Bloem J."/>
            <person name="Labutti K."/>
            <person name="Salamov A."/>
            <person name="Andreopoulos B."/>
            <person name="Baker S."/>
            <person name="Barry K."/>
            <person name="Bills G."/>
            <person name="Bluhm B."/>
            <person name="Cannon C."/>
            <person name="Castanera R."/>
            <person name="Culley D."/>
            <person name="Daum C."/>
            <person name="Ezra D."/>
            <person name="Gonzalez J."/>
            <person name="Henrissat B."/>
            <person name="Kuo A."/>
            <person name="Liang C."/>
            <person name="Lipzen A."/>
            <person name="Lutzoni F."/>
            <person name="Magnuson J."/>
            <person name="Mondo S."/>
            <person name="Nolan M."/>
            <person name="Ohm R."/>
            <person name="Pangilinan J."/>
            <person name="Park H.-J."/>
            <person name="Ramirez L."/>
            <person name="Alfaro M."/>
            <person name="Sun H."/>
            <person name="Tritt A."/>
            <person name="Yoshinaga Y."/>
            <person name="Zwiers L.-H."/>
            <person name="Turgeon B."/>
            <person name="Goodwin S."/>
            <person name="Spatafora J."/>
            <person name="Crous P."/>
            <person name="Grigoriev I."/>
        </authorList>
    </citation>
    <scope>NUCLEOTIDE SEQUENCE</scope>
    <source>
        <strain evidence="4">SCOH1-5</strain>
    </source>
</reference>
<protein>
    <recommendedName>
        <fullName evidence="3">FAD-binding PCMH-type domain-containing protein</fullName>
    </recommendedName>
</protein>
<gene>
    <name evidence="4" type="ORF">CERZMDRAFT_24030</name>
</gene>
<dbReference type="InterPro" id="IPR016166">
    <property type="entry name" value="FAD-bd_PCMH"/>
</dbReference>